<proteinExistence type="inferred from homology"/>
<dbReference type="Proteomes" id="UP000006755">
    <property type="component" value="Unassembled WGS sequence"/>
</dbReference>
<comment type="similarity">
    <text evidence="3">Belongs to the CobD/CbiB family.</text>
</comment>
<dbReference type="PANTHER" id="PTHR34308:SF1">
    <property type="entry name" value="COBALAMIN BIOSYNTHESIS PROTEIN CBIB"/>
    <property type="match status" value="1"/>
</dbReference>
<evidence type="ECO:0000256" key="5">
    <source>
        <dbReference type="ARBA" id="ARBA00022573"/>
    </source>
</evidence>
<dbReference type="GO" id="GO:0005886">
    <property type="term" value="C:plasma membrane"/>
    <property type="evidence" value="ECO:0007669"/>
    <property type="project" value="UniProtKB-SubCell"/>
</dbReference>
<organism evidence="10 11">
    <name type="scientific">Gallaecimonas xiamenensis 3-C-1</name>
    <dbReference type="NCBI Taxonomy" id="745411"/>
    <lineage>
        <taxon>Bacteria</taxon>
        <taxon>Pseudomonadati</taxon>
        <taxon>Pseudomonadota</taxon>
        <taxon>Gammaproteobacteria</taxon>
        <taxon>Enterobacterales</taxon>
        <taxon>Gallaecimonadaceae</taxon>
        <taxon>Gallaecimonas</taxon>
    </lineage>
</organism>
<evidence type="ECO:0000256" key="2">
    <source>
        <dbReference type="ARBA" id="ARBA00004953"/>
    </source>
</evidence>
<evidence type="ECO:0000256" key="6">
    <source>
        <dbReference type="ARBA" id="ARBA00022692"/>
    </source>
</evidence>
<dbReference type="GO" id="GO:0009236">
    <property type="term" value="P:cobalamin biosynthetic process"/>
    <property type="evidence" value="ECO:0007669"/>
    <property type="project" value="UniProtKB-UniPathway"/>
</dbReference>
<reference evidence="10 11" key="1">
    <citation type="journal article" date="2012" name="J. Bacteriol.">
        <title>Genome Sequence of Gallaecimonas xiamenensis Type Strain 3-C-1.</title>
        <authorList>
            <person name="Lai Q."/>
            <person name="Wang L."/>
            <person name="Wang W."/>
            <person name="Shao Z."/>
        </authorList>
    </citation>
    <scope>NUCLEOTIDE SEQUENCE [LARGE SCALE GENOMIC DNA]</scope>
    <source>
        <strain evidence="10 11">3-C-1</strain>
    </source>
</reference>
<keyword evidence="6 9" id="KW-0812">Transmembrane</keyword>
<keyword evidence="4" id="KW-1003">Cell membrane</keyword>
<evidence type="ECO:0000256" key="7">
    <source>
        <dbReference type="ARBA" id="ARBA00022989"/>
    </source>
</evidence>
<dbReference type="AlphaFoldDB" id="K2JWL7"/>
<comment type="pathway">
    <text evidence="2">Cofactor biosynthesis; adenosylcobalamin biosynthesis.</text>
</comment>
<protein>
    <submittedName>
        <fullName evidence="10">Cobalamin biosynthesis protein CbiB</fullName>
    </submittedName>
</protein>
<dbReference type="OrthoDB" id="5586491at2"/>
<dbReference type="InterPro" id="IPR004485">
    <property type="entry name" value="Cobalamin_biosynth_CobD/CbiB"/>
</dbReference>
<feature type="transmembrane region" description="Helical" evidence="9">
    <location>
        <begin position="264"/>
        <end position="282"/>
    </location>
</feature>
<comment type="subcellular location">
    <subcellularLocation>
        <location evidence="1">Cell membrane</location>
        <topology evidence="1">Multi-pass membrane protein</topology>
    </subcellularLocation>
</comment>
<keyword evidence="5" id="KW-0169">Cobalamin biosynthesis</keyword>
<dbReference type="UniPathway" id="UPA00148"/>
<dbReference type="STRING" id="745411.B3C1_15017"/>
<evidence type="ECO:0000256" key="9">
    <source>
        <dbReference type="SAM" id="Phobius"/>
    </source>
</evidence>
<evidence type="ECO:0000256" key="8">
    <source>
        <dbReference type="ARBA" id="ARBA00023136"/>
    </source>
</evidence>
<dbReference type="EMBL" id="AMRI01000023">
    <property type="protein sequence ID" value="EKE69615.1"/>
    <property type="molecule type" value="Genomic_DNA"/>
</dbReference>
<sequence length="283" mass="31132">MNWPELSLLLAWPAALWLPALPFWDSWRLLADRLAAKVNKGGPRQQRLAGALALLLLWGSLLALALVLSLSADLPLVIEGLAFYLALSDGRPATLKAMESLGKVQGRQLLGTLLKRDCSAYTPEGLAKAAVEGRWRYTKERLLLVLLLLPSAGLVALLLRAWWQLAERWHPARPGFWEFGRAALGPARLCRALGLVPALFWLVLPLKPSALFTREKPRQLAMLAWALGCQLGGPLRLQGRRLQRPRVGPATAPSSASLRRFRHLALSAELGTLLLIGLWLALS</sequence>
<keyword evidence="7 9" id="KW-1133">Transmembrane helix</keyword>
<feature type="transmembrane region" description="Helical" evidence="9">
    <location>
        <begin position="142"/>
        <end position="163"/>
    </location>
</feature>
<name>K2JWL7_9GAMM</name>
<dbReference type="GO" id="GO:0048472">
    <property type="term" value="F:threonine-phosphate decarboxylase activity"/>
    <property type="evidence" value="ECO:0007669"/>
    <property type="project" value="InterPro"/>
</dbReference>
<feature type="transmembrane region" description="Helical" evidence="9">
    <location>
        <begin position="46"/>
        <end position="68"/>
    </location>
</feature>
<evidence type="ECO:0000256" key="1">
    <source>
        <dbReference type="ARBA" id="ARBA00004651"/>
    </source>
</evidence>
<keyword evidence="11" id="KW-1185">Reference proteome</keyword>
<dbReference type="PANTHER" id="PTHR34308">
    <property type="entry name" value="COBALAMIN BIOSYNTHESIS PROTEIN CBIB"/>
    <property type="match status" value="1"/>
</dbReference>
<dbReference type="RefSeq" id="WP_008485861.1">
    <property type="nucleotide sequence ID" value="NZ_AMRI01000023.1"/>
</dbReference>
<comment type="caution">
    <text evidence="10">The sequence shown here is derived from an EMBL/GenBank/DDBJ whole genome shotgun (WGS) entry which is preliminary data.</text>
</comment>
<gene>
    <name evidence="10" type="ORF">B3C1_15017</name>
</gene>
<keyword evidence="8 9" id="KW-0472">Membrane</keyword>
<evidence type="ECO:0000256" key="4">
    <source>
        <dbReference type="ARBA" id="ARBA00022475"/>
    </source>
</evidence>
<evidence type="ECO:0000313" key="10">
    <source>
        <dbReference type="EMBL" id="EKE69615.1"/>
    </source>
</evidence>
<feature type="transmembrane region" description="Helical" evidence="9">
    <location>
        <begin position="183"/>
        <end position="204"/>
    </location>
</feature>
<evidence type="ECO:0000256" key="3">
    <source>
        <dbReference type="ARBA" id="ARBA00006263"/>
    </source>
</evidence>
<dbReference type="eggNOG" id="COG1270">
    <property type="taxonomic scope" value="Bacteria"/>
</dbReference>
<evidence type="ECO:0000313" key="11">
    <source>
        <dbReference type="Proteomes" id="UP000006755"/>
    </source>
</evidence>
<accession>K2JWL7</accession>